<accession>A0A5B7HE26</accession>
<feature type="compositionally biased region" description="Basic residues" evidence="1">
    <location>
        <begin position="159"/>
        <end position="169"/>
    </location>
</feature>
<feature type="region of interest" description="Disordered" evidence="1">
    <location>
        <begin position="159"/>
        <end position="185"/>
    </location>
</feature>
<proteinExistence type="predicted"/>
<sequence length="185" mass="21224">MNTGYSFNSYIRGWCVVENVDILRGPPIRVKVSVRDPNDTCMFCCCLPREPQFTKVAGFRFDYHKHEATLKKYTSLESVMFMDGMAFLEYWAPRERAVKVSLMQRRGKNLDLMKIKINARNSVTTDYKPELDFKVLASQPPPPGPERVKWVREVAAIKARQRSHKHTPKRTGAPSLVHGSDAAKH</sequence>
<dbReference type="Proteomes" id="UP000324222">
    <property type="component" value="Unassembled WGS sequence"/>
</dbReference>
<keyword evidence="3" id="KW-1185">Reference proteome</keyword>
<dbReference type="EMBL" id="VSRR010027542">
    <property type="protein sequence ID" value="MPC68246.1"/>
    <property type="molecule type" value="Genomic_DNA"/>
</dbReference>
<evidence type="ECO:0000256" key="1">
    <source>
        <dbReference type="SAM" id="MobiDB-lite"/>
    </source>
</evidence>
<evidence type="ECO:0000313" key="2">
    <source>
        <dbReference type="EMBL" id="MPC68246.1"/>
    </source>
</evidence>
<organism evidence="2 3">
    <name type="scientific">Portunus trituberculatus</name>
    <name type="common">Swimming crab</name>
    <name type="synonym">Neptunus trituberculatus</name>
    <dbReference type="NCBI Taxonomy" id="210409"/>
    <lineage>
        <taxon>Eukaryota</taxon>
        <taxon>Metazoa</taxon>
        <taxon>Ecdysozoa</taxon>
        <taxon>Arthropoda</taxon>
        <taxon>Crustacea</taxon>
        <taxon>Multicrustacea</taxon>
        <taxon>Malacostraca</taxon>
        <taxon>Eumalacostraca</taxon>
        <taxon>Eucarida</taxon>
        <taxon>Decapoda</taxon>
        <taxon>Pleocyemata</taxon>
        <taxon>Brachyura</taxon>
        <taxon>Eubrachyura</taxon>
        <taxon>Portunoidea</taxon>
        <taxon>Portunidae</taxon>
        <taxon>Portuninae</taxon>
        <taxon>Portunus</taxon>
    </lineage>
</organism>
<protein>
    <submittedName>
        <fullName evidence="2">Uncharacterized protein</fullName>
    </submittedName>
</protein>
<comment type="caution">
    <text evidence="2">The sequence shown here is derived from an EMBL/GenBank/DDBJ whole genome shotgun (WGS) entry which is preliminary data.</text>
</comment>
<evidence type="ECO:0000313" key="3">
    <source>
        <dbReference type="Proteomes" id="UP000324222"/>
    </source>
</evidence>
<name>A0A5B7HE26_PORTR</name>
<dbReference type="AlphaFoldDB" id="A0A5B7HE26"/>
<reference evidence="2 3" key="1">
    <citation type="submission" date="2019-05" db="EMBL/GenBank/DDBJ databases">
        <title>Another draft genome of Portunus trituberculatus and its Hox gene families provides insights of decapod evolution.</title>
        <authorList>
            <person name="Jeong J.-H."/>
            <person name="Song I."/>
            <person name="Kim S."/>
            <person name="Choi T."/>
            <person name="Kim D."/>
            <person name="Ryu S."/>
            <person name="Kim W."/>
        </authorList>
    </citation>
    <scope>NUCLEOTIDE SEQUENCE [LARGE SCALE GENOMIC DNA]</scope>
    <source>
        <tissue evidence="2">Muscle</tissue>
    </source>
</reference>
<gene>
    <name evidence="2" type="ORF">E2C01_062444</name>
</gene>